<reference evidence="1" key="1">
    <citation type="journal article" date="2014" name="Int. J. Syst. Evol. Microbiol.">
        <title>Complete genome sequence of Corynebacterium casei LMG S-19264T (=DSM 44701T), isolated from a smear-ripened cheese.</title>
        <authorList>
            <consortium name="US DOE Joint Genome Institute (JGI-PGF)"/>
            <person name="Walter F."/>
            <person name="Albersmeier A."/>
            <person name="Kalinowski J."/>
            <person name="Ruckert C."/>
        </authorList>
    </citation>
    <scope>NUCLEOTIDE SEQUENCE</scope>
    <source>
        <strain evidence="1">JCM 4434</strain>
    </source>
</reference>
<comment type="caution">
    <text evidence="2">The sequence shown here is derived from an EMBL/GenBank/DDBJ whole genome shotgun (WGS) entry which is preliminary data.</text>
</comment>
<organism evidence="2 3">
    <name type="scientific">Kitasatospora aureofaciens</name>
    <name type="common">Streptomyces aureofaciens</name>
    <dbReference type="NCBI Taxonomy" id="1894"/>
    <lineage>
        <taxon>Bacteria</taxon>
        <taxon>Bacillati</taxon>
        <taxon>Actinomycetota</taxon>
        <taxon>Actinomycetes</taxon>
        <taxon>Kitasatosporales</taxon>
        <taxon>Streptomycetaceae</taxon>
        <taxon>Kitasatospora</taxon>
    </lineage>
</organism>
<name>A0A1E7NE11_KITAU</name>
<sequence>MRRIVSGAVVLLAAAVLLVSYLNGWWSDPTTSTTATDSPARPQTEVSLPAESEAGYATSAYPNSTVDLAVGQQLGVRMTGGARPKNWYLTSPADGAVLRNGPDVVISSCSSNPPAPGCASEFDRTFTALAPGTTTLTWAFGNEVDCAPDAPNRVALRCDVTKSIQVTVR</sequence>
<accession>A0A1E7NE11</accession>
<gene>
    <name evidence="1" type="ORF">GCM10010502_00260</name>
    <name evidence="2" type="ORF">HS99_0019715</name>
</gene>
<dbReference type="Proteomes" id="UP000610124">
    <property type="component" value="Unassembled WGS sequence"/>
</dbReference>
<accession>A0A8H9HF84</accession>
<dbReference type="RefSeq" id="WP_030555447.1">
    <property type="nucleotide sequence ID" value="NZ_BMUB01000001.1"/>
</dbReference>
<keyword evidence="3" id="KW-1185">Reference proteome</keyword>
<evidence type="ECO:0000313" key="1">
    <source>
        <dbReference type="EMBL" id="GGU54185.1"/>
    </source>
</evidence>
<reference evidence="1" key="5">
    <citation type="submission" date="2020-09" db="EMBL/GenBank/DDBJ databases">
        <authorList>
            <person name="Sun Q."/>
            <person name="Ohkuma M."/>
        </authorList>
    </citation>
    <scope>NUCLEOTIDE SEQUENCE</scope>
    <source>
        <strain evidence="1">JCM 4434</strain>
    </source>
</reference>
<evidence type="ECO:0000313" key="3">
    <source>
        <dbReference type="Proteomes" id="UP000037395"/>
    </source>
</evidence>
<dbReference type="Proteomes" id="UP000037395">
    <property type="component" value="Unassembled WGS sequence"/>
</dbReference>
<evidence type="ECO:0008006" key="4">
    <source>
        <dbReference type="Google" id="ProtNLM"/>
    </source>
</evidence>
<reference evidence="2" key="4">
    <citation type="submission" date="2016-08" db="EMBL/GenBank/DDBJ databases">
        <title>Sequencing, Assembly and Comparative Genomics of S. aureofaciens ATCC 10762.</title>
        <authorList>
            <person name="Gradnigo J.S."/>
            <person name="Johnson N."/>
            <person name="Somerville G.A."/>
        </authorList>
    </citation>
    <scope>NUCLEOTIDE SEQUENCE [LARGE SCALE GENOMIC DNA]</scope>
    <source>
        <strain evidence="2">ATCC 10762</strain>
    </source>
</reference>
<dbReference type="OrthoDB" id="4204960at2"/>
<dbReference type="AlphaFoldDB" id="A0A1E7NE11"/>
<proteinExistence type="predicted"/>
<dbReference type="EMBL" id="JPRF03000012">
    <property type="protein sequence ID" value="OEV38885.1"/>
    <property type="molecule type" value="Genomic_DNA"/>
</dbReference>
<reference evidence="2 3" key="2">
    <citation type="submission" date="2014-07" db="EMBL/GenBank/DDBJ databases">
        <authorList>
            <person name="Zhang J.E."/>
            <person name="Yang H."/>
            <person name="Guo J."/>
            <person name="Deng Z."/>
            <person name="Luo H."/>
            <person name="Luo M."/>
            <person name="Zhao B."/>
        </authorList>
    </citation>
    <scope>NUCLEOTIDE SEQUENCE [LARGE SCALE GENOMIC DNA]</scope>
    <source>
        <strain evidence="2">ATCC 10762</strain>
        <strain evidence="3">ATCC 10762 / DSM 40127 / CCM 3239 / JCM 4008 / LMG 5968 / NBRC 12843 / NCIMB 8234 / A-377</strain>
    </source>
</reference>
<reference evidence="3" key="3">
    <citation type="submission" date="2016-08" db="EMBL/GenBank/DDBJ databases">
        <title>Sequencing, assembly and comparative genomics of S. aureofaciens ATCC 10762.</title>
        <authorList>
            <person name="Gradnigo J.S."/>
            <person name="Johnson N."/>
            <person name="Somerville G.A."/>
        </authorList>
    </citation>
    <scope>NUCLEOTIDE SEQUENCE [LARGE SCALE GENOMIC DNA]</scope>
    <source>
        <strain evidence="3">ATCC 10762 / DSM 40127 / CCM 3239 / JCM 4008 / LMG 5968 / NBRC 12843 / NCIMB 8234 / A-377</strain>
    </source>
</reference>
<protein>
    <recommendedName>
        <fullName evidence="4">Proteinase inhibitor I42 chagasin domain-containing protein</fullName>
    </recommendedName>
</protein>
<evidence type="ECO:0000313" key="2">
    <source>
        <dbReference type="EMBL" id="OEV38885.1"/>
    </source>
</evidence>
<dbReference type="GeneID" id="97483234"/>
<dbReference type="KEGG" id="kau:B6264_22450"/>
<dbReference type="EMBL" id="BMUB01000001">
    <property type="protein sequence ID" value="GGU54185.1"/>
    <property type="molecule type" value="Genomic_DNA"/>
</dbReference>